<dbReference type="GO" id="GO:0016743">
    <property type="term" value="F:carboxyl- or carbamoyltransferase activity"/>
    <property type="evidence" value="ECO:0007669"/>
    <property type="project" value="TreeGrafter"/>
</dbReference>
<dbReference type="GO" id="GO:0051604">
    <property type="term" value="P:protein maturation"/>
    <property type="evidence" value="ECO:0007669"/>
    <property type="project" value="TreeGrafter"/>
</dbReference>
<dbReference type="NCBIfam" id="NF011005">
    <property type="entry name" value="PRK14431.1"/>
    <property type="match status" value="1"/>
</dbReference>
<dbReference type="AlphaFoldDB" id="A0A3S7GSQ3"/>
<dbReference type="PROSITE" id="PS51160">
    <property type="entry name" value="ACYLPHOSPHATASE_3"/>
    <property type="match status" value="1"/>
</dbReference>
<feature type="active site" evidence="5">
    <location>
        <position position="18"/>
    </location>
</feature>
<organism evidence="8">
    <name type="scientific">Staphylococcus hominis</name>
    <dbReference type="NCBI Taxonomy" id="1290"/>
    <lineage>
        <taxon>Bacteria</taxon>
        <taxon>Bacillati</taxon>
        <taxon>Bacillota</taxon>
        <taxon>Bacilli</taxon>
        <taxon>Bacillales</taxon>
        <taxon>Staphylococcaceae</taxon>
        <taxon>Staphylococcus</taxon>
    </lineage>
</organism>
<dbReference type="InterPro" id="IPR001792">
    <property type="entry name" value="Acylphosphatase-like_dom"/>
</dbReference>
<dbReference type="PANTHER" id="PTHR42959">
    <property type="entry name" value="CARBAMOYLTRANSFERASE"/>
    <property type="match status" value="1"/>
</dbReference>
<name>A0A3S7GSQ3_STAHO</name>
<gene>
    <name evidence="8" type="ORF">AZE34_00530</name>
</gene>
<dbReference type="Gene3D" id="3.30.70.100">
    <property type="match status" value="1"/>
</dbReference>
<dbReference type="SUPFAM" id="SSF54975">
    <property type="entry name" value="Acylphosphatase/BLUF domain-like"/>
    <property type="match status" value="1"/>
</dbReference>
<comment type="catalytic activity">
    <reaction evidence="4 5">
        <text>an acyl phosphate + H2O = a carboxylate + phosphate + H(+)</text>
        <dbReference type="Rhea" id="RHEA:14965"/>
        <dbReference type="ChEBI" id="CHEBI:15377"/>
        <dbReference type="ChEBI" id="CHEBI:15378"/>
        <dbReference type="ChEBI" id="CHEBI:29067"/>
        <dbReference type="ChEBI" id="CHEBI:43474"/>
        <dbReference type="ChEBI" id="CHEBI:59918"/>
        <dbReference type="EC" id="3.6.1.7"/>
    </reaction>
</comment>
<dbReference type="GO" id="GO:0003998">
    <property type="term" value="F:acylphosphatase activity"/>
    <property type="evidence" value="ECO:0007669"/>
    <property type="project" value="UniProtKB-EC"/>
</dbReference>
<reference evidence="8" key="1">
    <citation type="submission" date="2016-02" db="EMBL/GenBank/DDBJ databases">
        <title>Genomic sequence of a clinical Staphylococcus hominis isolate.</title>
        <authorList>
            <person name="McClure J.M."/>
            <person name="Zhang K."/>
        </authorList>
    </citation>
    <scope>NUCLEOTIDE SEQUENCE</scope>
    <source>
        <strain evidence="8">C34847</strain>
    </source>
</reference>
<comment type="similarity">
    <text evidence="1 6">Belongs to the acylphosphatase family.</text>
</comment>
<dbReference type="EC" id="3.6.1.7" evidence="2 5"/>
<keyword evidence="5" id="KW-0378">Hydrolase</keyword>
<evidence type="ECO:0000259" key="7">
    <source>
        <dbReference type="PROSITE" id="PS51160"/>
    </source>
</evidence>
<evidence type="ECO:0000256" key="2">
    <source>
        <dbReference type="ARBA" id="ARBA00012150"/>
    </source>
</evidence>
<dbReference type="PROSITE" id="PS00150">
    <property type="entry name" value="ACYLPHOSPHATASE_1"/>
    <property type="match status" value="1"/>
</dbReference>
<dbReference type="InterPro" id="IPR051060">
    <property type="entry name" value="Carbamoyltrans_HypF-like"/>
</dbReference>
<evidence type="ECO:0000313" key="8">
    <source>
        <dbReference type="EMBL" id="AVI05301.1"/>
    </source>
</evidence>
<proteinExistence type="inferred from homology"/>
<feature type="active site" evidence="5">
    <location>
        <position position="36"/>
    </location>
</feature>
<evidence type="ECO:0000256" key="3">
    <source>
        <dbReference type="ARBA" id="ARBA00015991"/>
    </source>
</evidence>
<sequence length="90" mass="10167">MQHKHIQVFGTVQGVGFRHHTELIAKKLDIFGTVQNVEDYVDIYAQGDEEQIKSFIDKVIAGAAPASSVSDYSIEDLDVTNRYSEFKTIY</sequence>
<feature type="domain" description="Acylphosphatase-like" evidence="7">
    <location>
        <begin position="3"/>
        <end position="90"/>
    </location>
</feature>
<dbReference type="PANTHER" id="PTHR42959:SF1">
    <property type="entry name" value="CARBAMOYLTRANSFERASE HYPF"/>
    <property type="match status" value="1"/>
</dbReference>
<dbReference type="Pfam" id="PF00708">
    <property type="entry name" value="Acylphosphatase"/>
    <property type="match status" value="1"/>
</dbReference>
<evidence type="ECO:0000256" key="1">
    <source>
        <dbReference type="ARBA" id="ARBA00005614"/>
    </source>
</evidence>
<dbReference type="RefSeq" id="WP_037541019.1">
    <property type="nucleotide sequence ID" value="NZ_CP014107.1"/>
</dbReference>
<dbReference type="InterPro" id="IPR017968">
    <property type="entry name" value="Acylphosphatase_CS"/>
</dbReference>
<protein>
    <recommendedName>
        <fullName evidence="3 5">acylphosphatase</fullName>
        <ecNumber evidence="2 5">3.6.1.7</ecNumber>
    </recommendedName>
</protein>
<dbReference type="InterPro" id="IPR036046">
    <property type="entry name" value="Acylphosphatase-like_dom_sf"/>
</dbReference>
<evidence type="ECO:0000256" key="6">
    <source>
        <dbReference type="RuleBase" id="RU004168"/>
    </source>
</evidence>
<dbReference type="EMBL" id="CP014567">
    <property type="protein sequence ID" value="AVI05301.1"/>
    <property type="molecule type" value="Genomic_DNA"/>
</dbReference>
<evidence type="ECO:0000256" key="5">
    <source>
        <dbReference type="PROSITE-ProRule" id="PRU00520"/>
    </source>
</evidence>
<accession>A0A3S7GSQ3</accession>
<evidence type="ECO:0000256" key="4">
    <source>
        <dbReference type="ARBA" id="ARBA00047645"/>
    </source>
</evidence>
<dbReference type="GO" id="GO:0008270">
    <property type="term" value="F:zinc ion binding"/>
    <property type="evidence" value="ECO:0007669"/>
    <property type="project" value="TreeGrafter"/>
</dbReference>